<gene>
    <name evidence="2" type="ORF">Fot_34139</name>
</gene>
<evidence type="ECO:0000256" key="1">
    <source>
        <dbReference type="SAM" id="MobiDB-lite"/>
    </source>
</evidence>
<sequence length="235" mass="26093">MRDTIQISKNLSLAKSGQGGKKRESLGRSSGIEAHSSWPSSNKKGNTQAARMAILDDQKRERQSLAARARRPCQGEAWRAQRIFGGLGKVGMIFFWGQGSRTSIPPPPGKLKYINIGSRHDELDPTALGKLPALAAIAATSVHKYWTSAFGKAAENVELTELLKLAEMYTSRSQVLNCELYKVLAMKVDELRPMVGEDKDVDMLRLENKDDREQLAFSEDARARAIYDITKAKMI</sequence>
<proteinExistence type="predicted"/>
<reference evidence="3" key="1">
    <citation type="submission" date="2024-07" db="EMBL/GenBank/DDBJ databases">
        <title>Two chromosome-level genome assemblies of Korean endemic species Abeliophyllum distichum and Forsythia ovata (Oleaceae).</title>
        <authorList>
            <person name="Jang H."/>
        </authorList>
    </citation>
    <scope>NUCLEOTIDE SEQUENCE [LARGE SCALE GENOMIC DNA]</scope>
</reference>
<evidence type="ECO:0000313" key="2">
    <source>
        <dbReference type="EMBL" id="KAL2500291.1"/>
    </source>
</evidence>
<protein>
    <submittedName>
        <fullName evidence="2">Uncharacterized protein</fullName>
    </submittedName>
</protein>
<evidence type="ECO:0000313" key="3">
    <source>
        <dbReference type="Proteomes" id="UP001604277"/>
    </source>
</evidence>
<feature type="region of interest" description="Disordered" evidence="1">
    <location>
        <begin position="1"/>
        <end position="48"/>
    </location>
</feature>
<feature type="compositionally biased region" description="Polar residues" evidence="1">
    <location>
        <begin position="1"/>
        <end position="15"/>
    </location>
</feature>
<comment type="caution">
    <text evidence="2">The sequence shown here is derived from an EMBL/GenBank/DDBJ whole genome shotgun (WGS) entry which is preliminary data.</text>
</comment>
<dbReference type="EMBL" id="JBFOLJ010000010">
    <property type="protein sequence ID" value="KAL2500291.1"/>
    <property type="molecule type" value="Genomic_DNA"/>
</dbReference>
<dbReference type="Proteomes" id="UP001604277">
    <property type="component" value="Unassembled WGS sequence"/>
</dbReference>
<name>A0ABD1SI03_9LAMI</name>
<keyword evidence="3" id="KW-1185">Reference proteome</keyword>
<feature type="compositionally biased region" description="Polar residues" evidence="1">
    <location>
        <begin position="37"/>
        <end position="48"/>
    </location>
</feature>
<dbReference type="AlphaFoldDB" id="A0ABD1SI03"/>
<accession>A0ABD1SI03</accession>
<organism evidence="2 3">
    <name type="scientific">Forsythia ovata</name>
    <dbReference type="NCBI Taxonomy" id="205694"/>
    <lineage>
        <taxon>Eukaryota</taxon>
        <taxon>Viridiplantae</taxon>
        <taxon>Streptophyta</taxon>
        <taxon>Embryophyta</taxon>
        <taxon>Tracheophyta</taxon>
        <taxon>Spermatophyta</taxon>
        <taxon>Magnoliopsida</taxon>
        <taxon>eudicotyledons</taxon>
        <taxon>Gunneridae</taxon>
        <taxon>Pentapetalae</taxon>
        <taxon>asterids</taxon>
        <taxon>lamiids</taxon>
        <taxon>Lamiales</taxon>
        <taxon>Oleaceae</taxon>
        <taxon>Forsythieae</taxon>
        <taxon>Forsythia</taxon>
    </lineage>
</organism>